<dbReference type="AlphaFoldDB" id="A0A6L8LHW8"/>
<sequence>MFDTVPRPDLPIGLPPIEQAAKMTGLEQLQALLRGEFPAPSMAQALDFWLHAVAEGEAEFRGEPSARVLNPMGQVHGGWAMTLLDSALGSAVHTVMALGEGYASLDTSVKFLRPITPHTGQVRALGKLQSRGRRIAHAEGRIEDQKGRVLALATTSCFIQPLQIAS</sequence>
<dbReference type="InterPro" id="IPR029069">
    <property type="entry name" value="HotDog_dom_sf"/>
</dbReference>
<dbReference type="SUPFAM" id="SSF54637">
    <property type="entry name" value="Thioesterase/thiol ester dehydrase-isomerase"/>
    <property type="match status" value="1"/>
</dbReference>
<accession>A0A6L8LHW8</accession>
<evidence type="ECO:0000256" key="1">
    <source>
        <dbReference type="ARBA" id="ARBA00022801"/>
    </source>
</evidence>
<feature type="domain" description="Thioesterase" evidence="2">
    <location>
        <begin position="72"/>
        <end position="150"/>
    </location>
</feature>
<keyword evidence="1" id="KW-0378">Hydrolase</keyword>
<dbReference type="Pfam" id="PF03061">
    <property type="entry name" value="4HBT"/>
    <property type="match status" value="1"/>
</dbReference>
<reference evidence="3 4" key="1">
    <citation type="submission" date="2020-01" db="EMBL/GenBank/DDBJ databases">
        <authorList>
            <person name="Chen S."/>
        </authorList>
    </citation>
    <scope>NUCLEOTIDE SEQUENCE [LARGE SCALE GENOMIC DNA]</scope>
    <source>
        <strain evidence="3 4">GS-10</strain>
    </source>
</reference>
<evidence type="ECO:0000313" key="4">
    <source>
        <dbReference type="Proteomes" id="UP000479043"/>
    </source>
</evidence>
<keyword evidence="4" id="KW-1185">Reference proteome</keyword>
<dbReference type="InterPro" id="IPR003736">
    <property type="entry name" value="PAAI_dom"/>
</dbReference>
<dbReference type="GO" id="GO:0016289">
    <property type="term" value="F:acyl-CoA hydrolase activity"/>
    <property type="evidence" value="ECO:0007669"/>
    <property type="project" value="UniProtKB-ARBA"/>
</dbReference>
<protein>
    <submittedName>
        <fullName evidence="3">Hotdog fold thioesterase</fullName>
    </submittedName>
</protein>
<dbReference type="InterPro" id="IPR006683">
    <property type="entry name" value="Thioestr_dom"/>
</dbReference>
<name>A0A6L8LHW8_9RHOB</name>
<dbReference type="Gene3D" id="3.10.129.10">
    <property type="entry name" value="Hotdog Thioesterase"/>
    <property type="match status" value="1"/>
</dbReference>
<gene>
    <name evidence="3" type="ORF">GR167_09665</name>
</gene>
<dbReference type="EMBL" id="WWEN01000003">
    <property type="protein sequence ID" value="MYM55574.1"/>
    <property type="molecule type" value="Genomic_DNA"/>
</dbReference>
<evidence type="ECO:0000259" key="2">
    <source>
        <dbReference type="Pfam" id="PF03061"/>
    </source>
</evidence>
<proteinExistence type="predicted"/>
<dbReference type="Proteomes" id="UP000479043">
    <property type="component" value="Unassembled WGS sequence"/>
</dbReference>
<dbReference type="CDD" id="cd03443">
    <property type="entry name" value="PaaI_thioesterase"/>
    <property type="match status" value="1"/>
</dbReference>
<organism evidence="3 4">
    <name type="scientific">Thalassovita mangrovi</name>
    <dbReference type="NCBI Taxonomy" id="2692236"/>
    <lineage>
        <taxon>Bacteria</taxon>
        <taxon>Pseudomonadati</taxon>
        <taxon>Pseudomonadota</taxon>
        <taxon>Alphaproteobacteria</taxon>
        <taxon>Rhodobacterales</taxon>
        <taxon>Roseobacteraceae</taxon>
        <taxon>Thalassovita</taxon>
    </lineage>
</organism>
<comment type="caution">
    <text evidence="3">The sequence shown here is derived from an EMBL/GenBank/DDBJ whole genome shotgun (WGS) entry which is preliminary data.</text>
</comment>
<evidence type="ECO:0000313" key="3">
    <source>
        <dbReference type="EMBL" id="MYM55574.1"/>
    </source>
</evidence>
<dbReference type="NCBIfam" id="TIGR00369">
    <property type="entry name" value="unchar_dom_1"/>
    <property type="match status" value="1"/>
</dbReference>